<dbReference type="PANTHER" id="PTHR31435">
    <property type="entry name" value="PROTEIN NATD1"/>
    <property type="match status" value="1"/>
</dbReference>
<dbReference type="GO" id="GO:0016740">
    <property type="term" value="F:transferase activity"/>
    <property type="evidence" value="ECO:0007669"/>
    <property type="project" value="UniProtKB-KW"/>
</dbReference>
<protein>
    <submittedName>
        <fullName evidence="2">N-acetyltransferase</fullName>
    </submittedName>
</protein>
<evidence type="ECO:0000313" key="2">
    <source>
        <dbReference type="EMBL" id="NDY82656.1"/>
    </source>
</evidence>
<evidence type="ECO:0000259" key="1">
    <source>
        <dbReference type="PROSITE" id="PS51729"/>
    </source>
</evidence>
<dbReference type="InterPro" id="IPR031165">
    <property type="entry name" value="GNAT_YJDJ"/>
</dbReference>
<dbReference type="SUPFAM" id="SSF55729">
    <property type="entry name" value="Acyl-CoA N-acyltransferases (Nat)"/>
    <property type="match status" value="1"/>
</dbReference>
<dbReference type="AlphaFoldDB" id="A0A6B2QVI0"/>
<dbReference type="PANTHER" id="PTHR31435:SF9">
    <property type="entry name" value="PROTEIN NATD1"/>
    <property type="match status" value="1"/>
</dbReference>
<feature type="domain" description="N-acetyltransferase" evidence="1">
    <location>
        <begin position="6"/>
        <end position="91"/>
    </location>
</feature>
<dbReference type="PROSITE" id="PS51729">
    <property type="entry name" value="GNAT_YJDJ"/>
    <property type="match status" value="1"/>
</dbReference>
<proteinExistence type="predicted"/>
<dbReference type="InterPro" id="IPR016181">
    <property type="entry name" value="Acyl_CoA_acyltransferase"/>
</dbReference>
<accession>A0A6B2QVI0</accession>
<comment type="caution">
    <text evidence="2">The sequence shown here is derived from an EMBL/GenBank/DDBJ whole genome shotgun (WGS) entry which is preliminary data.</text>
</comment>
<sequence length="92" mass="10075">MSLDITQDTEHSRFSTVVDGHRCVIDYLLKDGVMTITHTGVPDAVGGRGIAAELTQFALESVRKAGLKVVPVCSYTAAYVRRHPEFADILKK</sequence>
<organism evidence="2">
    <name type="scientific">Sheuella amnicola</name>
    <dbReference type="NCBI Taxonomy" id="2707330"/>
    <lineage>
        <taxon>Bacteria</taxon>
        <taxon>Pseudomonadati</taxon>
        <taxon>Pseudomonadota</taxon>
        <taxon>Betaproteobacteria</taxon>
        <taxon>Burkholderiales</taxon>
        <taxon>Alcaligenaceae</taxon>
        <taxon>Sheuella</taxon>
    </lineage>
</organism>
<dbReference type="Pfam" id="PF14542">
    <property type="entry name" value="Acetyltransf_CG"/>
    <property type="match status" value="1"/>
</dbReference>
<name>A0A6B2QVI0_9BURK</name>
<dbReference type="EMBL" id="JAAGRN010000003">
    <property type="protein sequence ID" value="NDY82656.1"/>
    <property type="molecule type" value="Genomic_DNA"/>
</dbReference>
<gene>
    <name evidence="2" type="ORF">G3I67_05350</name>
</gene>
<dbReference type="RefSeq" id="WP_163652312.1">
    <property type="nucleotide sequence ID" value="NZ_JAAGRN010000003.1"/>
</dbReference>
<reference evidence="2" key="1">
    <citation type="submission" date="2020-02" db="EMBL/GenBank/DDBJ databases">
        <authorList>
            <person name="Chen W.-M."/>
        </authorList>
    </citation>
    <scope>NUCLEOTIDE SEQUENCE</scope>
    <source>
        <strain evidence="2">NBD-18</strain>
    </source>
</reference>
<keyword evidence="2" id="KW-0808">Transferase</keyword>
<dbReference type="InterPro" id="IPR045057">
    <property type="entry name" value="Gcn5-rel_NAT"/>
</dbReference>
<dbReference type="Gene3D" id="3.40.630.30">
    <property type="match status" value="1"/>
</dbReference>